<evidence type="ECO:0000256" key="7">
    <source>
        <dbReference type="ARBA" id="ARBA00023015"/>
    </source>
</evidence>
<keyword evidence="7" id="KW-0805">Transcription regulation</keyword>
<dbReference type="Pfam" id="PF10497">
    <property type="entry name" value="zf-4CXXC_R1"/>
    <property type="match status" value="1"/>
</dbReference>
<accession>A0A0Q3I5V2</accession>
<evidence type="ECO:0000256" key="6">
    <source>
        <dbReference type="ARBA" id="ARBA00022843"/>
    </source>
</evidence>
<evidence type="ECO:0000256" key="8">
    <source>
        <dbReference type="ARBA" id="ARBA00023163"/>
    </source>
</evidence>
<dbReference type="EnsemblPlants" id="KQJ95947">
    <property type="protein sequence ID" value="KQJ95947"/>
    <property type="gene ID" value="BRADI_3g19880v3"/>
</dbReference>
<evidence type="ECO:0000256" key="1">
    <source>
        <dbReference type="ARBA" id="ARBA00004123"/>
    </source>
</evidence>
<dbReference type="GO" id="GO:0005634">
    <property type="term" value="C:nucleus"/>
    <property type="evidence" value="ECO:0000318"/>
    <property type="project" value="GO_Central"/>
</dbReference>
<dbReference type="STRING" id="15368.A0A0Q3I5V2"/>
<sequence length="552" mass="61559">MLTSSFQECKKSVTSTPDFLFIKSSVSSKAPFCCPTRNFLSPSPSPLHPTRSPVLELLPESPMEPERNPAPEEFIAGGEKMVVPEGSGAGAVVGVTAETDGVGAQEVAAGPEIQDYLWSCHQCRQMKQDNPVTCKTVGKPCPMKYCERCLLTRYGEIAAEVGEKENWKCPKCVGDCNCSNCMVKRGELPTGKLYRAAKASGCSSVRELLNKGKEAVADALKLIGTEKGNPKKALRTDDHVVELPVEIVLPRGTVLTRIAGVELRPEDVGCAIQFLEFCRFFGEIFQIRKEQAEQILKDITGDFEDRVVPSLVANLHISLFYVIQEHNKEKSLIYSEDGDRWIIDIGNYFSESTLNSMELPLGCLKQGLLAYINLSSSSKLDVLNALCDETLSSVNLRNLIVEQVERVDERKCEARKKICTATKQENELKKFKSGMDKKMALEGGESANNEESNNIISQINEAKEIKQAGMNELNELQDVPRTKLIMVDNAVAYWKLDGYCDKNTSIMCQELDGQNTMMNKGKWFMFTEDEQKVVEDCVTTRLQRKRKNRTQV</sequence>
<dbReference type="RefSeq" id="XP_014756133.1">
    <property type="nucleotide sequence ID" value="XM_014900647.2"/>
</dbReference>
<dbReference type="InterPro" id="IPR018866">
    <property type="entry name" value="Znf-4CXXC_R1"/>
</dbReference>
<gene>
    <name evidence="12" type="primary">LOC100845197</name>
    <name evidence="11" type="ORF">BRADI_3g19880v3</name>
</gene>
<dbReference type="AlphaFoldDB" id="A0A0Q3I5V2"/>
<dbReference type="ExpressionAtlas" id="A0A0Q3I5V2">
    <property type="expression patterns" value="baseline"/>
</dbReference>
<reference evidence="11 12" key="1">
    <citation type="journal article" date="2010" name="Nature">
        <title>Genome sequencing and analysis of the model grass Brachypodium distachyon.</title>
        <authorList>
            <consortium name="International Brachypodium Initiative"/>
        </authorList>
    </citation>
    <scope>NUCLEOTIDE SEQUENCE [LARGE SCALE GENOMIC DNA]</scope>
    <source>
        <strain evidence="11">Bd21</strain>
        <strain evidence="12">cv. Bd21</strain>
    </source>
</reference>
<dbReference type="GeneID" id="100845197"/>
<reference evidence="12" key="3">
    <citation type="submission" date="2018-08" db="UniProtKB">
        <authorList>
            <consortium name="EnsemblPlants"/>
        </authorList>
    </citation>
    <scope>IDENTIFICATION</scope>
    <source>
        <strain evidence="12">cv. Bd21</strain>
    </source>
</reference>
<comment type="subcellular location">
    <subcellularLocation>
        <location evidence="2">Cytoplasm</location>
    </subcellularLocation>
    <subcellularLocation>
        <location evidence="1">Nucleus</location>
    </subcellularLocation>
</comment>
<evidence type="ECO:0000256" key="9">
    <source>
        <dbReference type="ARBA" id="ARBA00023242"/>
    </source>
</evidence>
<organism evidence="11">
    <name type="scientific">Brachypodium distachyon</name>
    <name type="common">Purple false brome</name>
    <name type="synonym">Trachynia distachya</name>
    <dbReference type="NCBI Taxonomy" id="15368"/>
    <lineage>
        <taxon>Eukaryota</taxon>
        <taxon>Viridiplantae</taxon>
        <taxon>Streptophyta</taxon>
        <taxon>Embryophyta</taxon>
        <taxon>Tracheophyta</taxon>
        <taxon>Spermatophyta</taxon>
        <taxon>Magnoliopsida</taxon>
        <taxon>Liliopsida</taxon>
        <taxon>Poales</taxon>
        <taxon>Poaceae</taxon>
        <taxon>BOP clade</taxon>
        <taxon>Pooideae</taxon>
        <taxon>Stipodae</taxon>
        <taxon>Brachypodieae</taxon>
        <taxon>Brachypodium</taxon>
    </lineage>
</organism>
<keyword evidence="8" id="KW-0804">Transcription</keyword>
<dbReference type="GO" id="GO:0006355">
    <property type="term" value="P:regulation of DNA-templated transcription"/>
    <property type="evidence" value="ECO:0007669"/>
    <property type="project" value="InterPro"/>
</dbReference>
<evidence type="ECO:0000256" key="2">
    <source>
        <dbReference type="ARBA" id="ARBA00004496"/>
    </source>
</evidence>
<evidence type="ECO:0000313" key="13">
    <source>
        <dbReference type="Proteomes" id="UP000008810"/>
    </source>
</evidence>
<keyword evidence="5" id="KW-0597">Phosphoprotein</keyword>
<reference evidence="11" key="2">
    <citation type="submission" date="2017-06" db="EMBL/GenBank/DDBJ databases">
        <title>WGS assembly of Brachypodium distachyon.</title>
        <authorList>
            <consortium name="The International Brachypodium Initiative"/>
            <person name="Lucas S."/>
            <person name="Harmon-Smith M."/>
            <person name="Lail K."/>
            <person name="Tice H."/>
            <person name="Grimwood J."/>
            <person name="Bruce D."/>
            <person name="Barry K."/>
            <person name="Shu S."/>
            <person name="Lindquist E."/>
            <person name="Wang M."/>
            <person name="Pitluck S."/>
            <person name="Vogel J.P."/>
            <person name="Garvin D.F."/>
            <person name="Mockler T.C."/>
            <person name="Schmutz J."/>
            <person name="Rokhsar D."/>
            <person name="Bevan M.W."/>
        </authorList>
    </citation>
    <scope>NUCLEOTIDE SEQUENCE</scope>
    <source>
        <strain evidence="11">Bd21</strain>
    </source>
</reference>
<dbReference type="InterPro" id="IPR040221">
    <property type="entry name" value="CDCA7/CDA7L"/>
</dbReference>
<dbReference type="EMBL" id="CM000882">
    <property type="protein sequence ID" value="KQJ95947.1"/>
    <property type="molecule type" value="Genomic_DNA"/>
</dbReference>
<evidence type="ECO:0000256" key="5">
    <source>
        <dbReference type="ARBA" id="ARBA00022553"/>
    </source>
</evidence>
<dbReference type="GO" id="GO:0005737">
    <property type="term" value="C:cytoplasm"/>
    <property type="evidence" value="ECO:0007669"/>
    <property type="project" value="UniProtKB-SubCell"/>
</dbReference>
<dbReference type="OrthoDB" id="645924at2759"/>
<dbReference type="Proteomes" id="UP000008810">
    <property type="component" value="Chromosome 3"/>
</dbReference>
<evidence type="ECO:0000313" key="12">
    <source>
        <dbReference type="EnsemblPlants" id="KQJ95947"/>
    </source>
</evidence>
<dbReference type="Gramene" id="KQJ95947">
    <property type="protein sequence ID" value="KQJ95947"/>
    <property type="gene ID" value="BRADI_3g19880v3"/>
</dbReference>
<name>A0A0Q3I5V2_BRADI</name>
<feature type="domain" description="DDT" evidence="10">
    <location>
        <begin position="265"/>
        <end position="329"/>
    </location>
</feature>
<evidence type="ECO:0000259" key="10">
    <source>
        <dbReference type="PROSITE" id="PS50827"/>
    </source>
</evidence>
<evidence type="ECO:0000313" key="11">
    <source>
        <dbReference type="EMBL" id="KQJ95947.1"/>
    </source>
</evidence>
<dbReference type="InterPro" id="IPR018501">
    <property type="entry name" value="DDT_dom"/>
</dbReference>
<evidence type="ECO:0000256" key="3">
    <source>
        <dbReference type="ARBA" id="ARBA00022490"/>
    </source>
</evidence>
<dbReference type="PANTHER" id="PTHR31169:SF8">
    <property type="entry name" value="ZINC-FINGER DOMAIN OF MONOAMINE-OXIDASE A REPRESSOR R1 PROTEIN"/>
    <property type="match status" value="1"/>
</dbReference>
<keyword evidence="6" id="KW-0832">Ubl conjugation</keyword>
<proteinExistence type="predicted"/>
<dbReference type="PROSITE" id="PS50827">
    <property type="entry name" value="DDT"/>
    <property type="match status" value="1"/>
</dbReference>
<keyword evidence="9" id="KW-0539">Nucleus</keyword>
<protein>
    <recommendedName>
        <fullName evidence="10">DDT domain-containing protein</fullName>
    </recommendedName>
</protein>
<evidence type="ECO:0000256" key="4">
    <source>
        <dbReference type="ARBA" id="ARBA00022499"/>
    </source>
</evidence>
<dbReference type="PANTHER" id="PTHR31169">
    <property type="entry name" value="OS05G0300700 PROTEIN"/>
    <property type="match status" value="1"/>
</dbReference>
<keyword evidence="4" id="KW-1017">Isopeptide bond</keyword>
<keyword evidence="3" id="KW-0963">Cytoplasm</keyword>
<dbReference type="KEGG" id="bdi:100845197"/>
<keyword evidence="13" id="KW-1185">Reference proteome</keyword>